<evidence type="ECO:0000256" key="1">
    <source>
        <dbReference type="SAM" id="MobiDB-lite"/>
    </source>
</evidence>
<name>A0AA38P0D6_9AGAR</name>
<comment type="caution">
    <text evidence="2">The sequence shown here is derived from an EMBL/GenBank/DDBJ whole genome shotgun (WGS) entry which is preliminary data.</text>
</comment>
<dbReference type="Proteomes" id="UP001163846">
    <property type="component" value="Unassembled WGS sequence"/>
</dbReference>
<proteinExistence type="predicted"/>
<sequence length="370" mass="40943">MAKAPKKKKEKKDFPTVSWTENNRARSHALLTEIEREENRVVFLGKRKGSNTSGDTKTKAGKRIAAKVIPDIYAIDPVAASKRCVDHWDGLVKKYKEHAKRLRKTGEGVLERDEKDEVDEDTQEKDEYLESYVGPQGPDETTSERIRNIWDEILNEFPLFPRLHTLLSTRANITPPQITTGVGPAGRTVLHLQIEEDQNRSAVDLTAMPSDPGTPPRPSSPPLILDPRLEDQPISAAPRPSTFGSLKNSSMESTPIATTSYGQAAASSSSALESAVSRARNSSSRPPKRTVEDRLFDIQDKTLKNMKRVKREAFSQSSRELALKERDQVIQLANLGIISPATAKQKLDTIDSYANAPILDSSPPSSPTRG</sequence>
<reference evidence="2" key="1">
    <citation type="submission" date="2022-08" db="EMBL/GenBank/DDBJ databases">
        <authorList>
            <consortium name="DOE Joint Genome Institute"/>
            <person name="Min B."/>
            <person name="Riley R."/>
            <person name="Sierra-Patev S."/>
            <person name="Naranjo-Ortiz M."/>
            <person name="Looney B."/>
            <person name="Konkel Z."/>
            <person name="Slot J.C."/>
            <person name="Sakamoto Y."/>
            <person name="Steenwyk J.L."/>
            <person name="Rokas A."/>
            <person name="Carro J."/>
            <person name="Camarero S."/>
            <person name="Ferreira P."/>
            <person name="Molpeceres G."/>
            <person name="Ruiz-Duenas F.J."/>
            <person name="Serrano A."/>
            <person name="Henrissat B."/>
            <person name="Drula E."/>
            <person name="Hughes K.W."/>
            <person name="Mata J.L."/>
            <person name="Ishikawa N.K."/>
            <person name="Vargas-Isla R."/>
            <person name="Ushijima S."/>
            <person name="Smith C.A."/>
            <person name="Ahrendt S."/>
            <person name="Andreopoulos W."/>
            <person name="He G."/>
            <person name="Labutti K."/>
            <person name="Lipzen A."/>
            <person name="Ng V."/>
            <person name="Sandor L."/>
            <person name="Barry K."/>
            <person name="Martinez A.T."/>
            <person name="Xiao Y."/>
            <person name="Gibbons J.G."/>
            <person name="Terashima K."/>
            <person name="Hibbett D.S."/>
            <person name="Grigoriev I.V."/>
        </authorList>
    </citation>
    <scope>NUCLEOTIDE SEQUENCE</scope>
    <source>
        <strain evidence="2">TFB9207</strain>
    </source>
</reference>
<gene>
    <name evidence="2" type="ORF">F5878DRAFT_712944</name>
</gene>
<feature type="compositionally biased region" description="Basic residues" evidence="1">
    <location>
        <begin position="1"/>
        <end position="10"/>
    </location>
</feature>
<dbReference type="EMBL" id="MU806602">
    <property type="protein sequence ID" value="KAJ3833975.1"/>
    <property type="molecule type" value="Genomic_DNA"/>
</dbReference>
<protein>
    <submittedName>
        <fullName evidence="2">Uncharacterized protein</fullName>
    </submittedName>
</protein>
<organism evidence="2 3">
    <name type="scientific">Lentinula raphanica</name>
    <dbReference type="NCBI Taxonomy" id="153919"/>
    <lineage>
        <taxon>Eukaryota</taxon>
        <taxon>Fungi</taxon>
        <taxon>Dikarya</taxon>
        <taxon>Basidiomycota</taxon>
        <taxon>Agaricomycotina</taxon>
        <taxon>Agaricomycetes</taxon>
        <taxon>Agaricomycetidae</taxon>
        <taxon>Agaricales</taxon>
        <taxon>Marasmiineae</taxon>
        <taxon>Omphalotaceae</taxon>
        <taxon>Lentinula</taxon>
    </lineage>
</organism>
<feature type="compositionally biased region" description="Basic and acidic residues" evidence="1">
    <location>
        <begin position="104"/>
        <end position="115"/>
    </location>
</feature>
<keyword evidence="3" id="KW-1185">Reference proteome</keyword>
<evidence type="ECO:0000313" key="2">
    <source>
        <dbReference type="EMBL" id="KAJ3833975.1"/>
    </source>
</evidence>
<dbReference type="AlphaFoldDB" id="A0AA38P0D6"/>
<feature type="compositionally biased region" description="Polar residues" evidence="1">
    <location>
        <begin position="242"/>
        <end position="262"/>
    </location>
</feature>
<evidence type="ECO:0000313" key="3">
    <source>
        <dbReference type="Proteomes" id="UP001163846"/>
    </source>
</evidence>
<accession>A0AA38P0D6</accession>
<feature type="region of interest" description="Disordered" evidence="1">
    <location>
        <begin position="1"/>
        <end position="21"/>
    </location>
</feature>
<feature type="region of interest" description="Disordered" evidence="1">
    <location>
        <begin position="205"/>
        <end position="262"/>
    </location>
</feature>
<feature type="region of interest" description="Disordered" evidence="1">
    <location>
        <begin position="104"/>
        <end position="143"/>
    </location>
</feature>
<feature type="compositionally biased region" description="Pro residues" evidence="1">
    <location>
        <begin position="212"/>
        <end position="221"/>
    </location>
</feature>
<feature type="compositionally biased region" description="Acidic residues" evidence="1">
    <location>
        <begin position="116"/>
        <end position="129"/>
    </location>
</feature>